<accession>A0A378JI54</accession>
<feature type="transmembrane region" description="Helical" evidence="2">
    <location>
        <begin position="70"/>
        <end position="91"/>
    </location>
</feature>
<protein>
    <submittedName>
        <fullName evidence="3">MATE efflux family protein</fullName>
    </submittedName>
</protein>
<dbReference type="PANTHER" id="PTHR43298">
    <property type="entry name" value="MULTIDRUG RESISTANCE PROTEIN NORM-RELATED"/>
    <property type="match status" value="1"/>
</dbReference>
<dbReference type="GO" id="GO:0005886">
    <property type="term" value="C:plasma membrane"/>
    <property type="evidence" value="ECO:0007669"/>
    <property type="project" value="TreeGrafter"/>
</dbReference>
<feature type="transmembrane region" description="Helical" evidence="2">
    <location>
        <begin position="489"/>
        <end position="508"/>
    </location>
</feature>
<proteinExistence type="predicted"/>
<keyword evidence="2" id="KW-1133">Transmembrane helix</keyword>
<keyword evidence="4" id="KW-1185">Reference proteome</keyword>
<feature type="transmembrane region" description="Helical" evidence="2">
    <location>
        <begin position="103"/>
        <end position="125"/>
    </location>
</feature>
<dbReference type="InterPro" id="IPR050222">
    <property type="entry name" value="MATE_MdtK"/>
</dbReference>
<dbReference type="Pfam" id="PF01554">
    <property type="entry name" value="MatE"/>
    <property type="match status" value="2"/>
</dbReference>
<dbReference type="EMBL" id="UGOD01000001">
    <property type="protein sequence ID" value="STX50996.1"/>
    <property type="molecule type" value="Genomic_DNA"/>
</dbReference>
<evidence type="ECO:0000313" key="4">
    <source>
        <dbReference type="Proteomes" id="UP000254794"/>
    </source>
</evidence>
<dbReference type="AlphaFoldDB" id="A0A378JI54"/>
<reference evidence="3 4" key="1">
    <citation type="submission" date="2018-06" db="EMBL/GenBank/DDBJ databases">
        <authorList>
            <consortium name="Pathogen Informatics"/>
            <person name="Doyle S."/>
        </authorList>
    </citation>
    <scope>NUCLEOTIDE SEQUENCE [LARGE SCALE GENOMIC DNA]</scope>
    <source>
        <strain evidence="3 4">NCTC13316</strain>
    </source>
</reference>
<organism evidence="3 4">
    <name type="scientific">Legionella busanensis</name>
    <dbReference type="NCBI Taxonomy" id="190655"/>
    <lineage>
        <taxon>Bacteria</taxon>
        <taxon>Pseudomonadati</taxon>
        <taxon>Pseudomonadota</taxon>
        <taxon>Gammaproteobacteria</taxon>
        <taxon>Legionellales</taxon>
        <taxon>Legionellaceae</taxon>
        <taxon>Legionella</taxon>
    </lineage>
</organism>
<sequence length="574" mass="62522">MIPKDSPSSTDSLPSDLLSGETHEFHRQGGDLTENSFVTIPLTNDLENVEPDDIEEFYSFGRVFKTISKLSIPMALSFTFSIEIFLIVILLNNLNENDNENDVAAATLISVLLNALAVIGMSPLFSMSVLASNKIGELNEAEKRGEDLISLQEKREYIASINRNGLWMSAVLTPPVMAGMFFSKPLLTNLFGQNEDVAQIAQNFLRTYSPAIAGLMVRISSEQMMFSFGRAMPAMLIGLANLGLGTGLSIWLGKGGVGVPKLGGTGIAIGFVAEAYLTALFYSLYLAKHKDFKQFEFFKIFKRYEGQFTQLRQLLKIGGSISFAVASEMSMSFAVGVFSGLIGTRAQSAITYVNQFIFLNFLGLASFGQSSSQEVSRLIGAKSYENASRMGKYSLLSTMIYTSPIPAFFAIMPSFLIISGPNKDELTAILKYLVPAMAPGIIADAARYNLLQQLRPLGDIKGATFVSVSGLSIGIILSAVLGLKTSMGIYGVGAGNTVGVLIATGGLLHRWQSRIKPENIKKMAEAPLTNPTLLSSPTRSCYSFFNGLFNKYKEQNLLIEDKKNYGTNIDFQQP</sequence>
<gene>
    <name evidence="3" type="ORF">NCTC13316_01085</name>
</gene>
<dbReference type="OrthoDB" id="9780160at2"/>
<dbReference type="RefSeq" id="WP_115330663.1">
    <property type="nucleotide sequence ID" value="NZ_CAAAHP010000001.1"/>
</dbReference>
<feature type="transmembrane region" description="Helical" evidence="2">
    <location>
        <begin position="234"/>
        <end position="253"/>
    </location>
</feature>
<evidence type="ECO:0000256" key="1">
    <source>
        <dbReference type="ARBA" id="ARBA00022448"/>
    </source>
</evidence>
<dbReference type="Proteomes" id="UP000254794">
    <property type="component" value="Unassembled WGS sequence"/>
</dbReference>
<dbReference type="InterPro" id="IPR002528">
    <property type="entry name" value="MATE_fam"/>
</dbReference>
<feature type="transmembrane region" description="Helical" evidence="2">
    <location>
        <begin position="462"/>
        <end position="483"/>
    </location>
</feature>
<feature type="transmembrane region" description="Helical" evidence="2">
    <location>
        <begin position="265"/>
        <end position="287"/>
    </location>
</feature>
<dbReference type="GO" id="GO:0015297">
    <property type="term" value="F:antiporter activity"/>
    <property type="evidence" value="ECO:0007669"/>
    <property type="project" value="InterPro"/>
</dbReference>
<dbReference type="PANTHER" id="PTHR43298:SF2">
    <property type="entry name" value="FMN_FAD EXPORTER YEEO-RELATED"/>
    <property type="match status" value="1"/>
</dbReference>
<keyword evidence="1" id="KW-0813">Transport</keyword>
<feature type="transmembrane region" description="Helical" evidence="2">
    <location>
        <begin position="432"/>
        <end position="450"/>
    </location>
</feature>
<evidence type="ECO:0000313" key="3">
    <source>
        <dbReference type="EMBL" id="STX50996.1"/>
    </source>
</evidence>
<keyword evidence="2" id="KW-0472">Membrane</keyword>
<name>A0A378JI54_9GAMM</name>
<feature type="transmembrane region" description="Helical" evidence="2">
    <location>
        <begin position="399"/>
        <end position="420"/>
    </location>
</feature>
<keyword evidence="2" id="KW-0812">Transmembrane</keyword>
<dbReference type="GO" id="GO:0042910">
    <property type="term" value="F:xenobiotic transmembrane transporter activity"/>
    <property type="evidence" value="ECO:0007669"/>
    <property type="project" value="InterPro"/>
</dbReference>
<evidence type="ECO:0000256" key="2">
    <source>
        <dbReference type="SAM" id="Phobius"/>
    </source>
</evidence>